<dbReference type="GeneID" id="118422025"/>
<dbReference type="Pfam" id="PF13424">
    <property type="entry name" value="TPR_12"/>
    <property type="match status" value="6"/>
</dbReference>
<dbReference type="PROSITE" id="PS50005">
    <property type="entry name" value="TPR"/>
    <property type="match status" value="7"/>
</dbReference>
<protein>
    <submittedName>
        <fullName evidence="3">Tetratricopeptide repeat protein 28-like</fullName>
    </submittedName>
</protein>
<dbReference type="AlphaFoldDB" id="A0A9J7LMP6"/>
<dbReference type="OrthoDB" id="431454at2759"/>
<dbReference type="Pfam" id="PF13374">
    <property type="entry name" value="TPR_10"/>
    <property type="match status" value="1"/>
</dbReference>
<dbReference type="SUPFAM" id="SSF48452">
    <property type="entry name" value="TPR-like"/>
    <property type="match status" value="4"/>
</dbReference>
<dbReference type="Proteomes" id="UP000001554">
    <property type="component" value="Chromosome 8"/>
</dbReference>
<dbReference type="InterPro" id="IPR019734">
    <property type="entry name" value="TPR_rpt"/>
</dbReference>
<feature type="repeat" description="TPR" evidence="1">
    <location>
        <begin position="93"/>
        <end position="126"/>
    </location>
</feature>
<name>A0A9J7LMP6_BRAFL</name>
<feature type="repeat" description="TPR" evidence="1">
    <location>
        <begin position="174"/>
        <end position="207"/>
    </location>
</feature>
<proteinExistence type="predicted"/>
<keyword evidence="2" id="KW-1185">Reference proteome</keyword>
<dbReference type="PANTHER" id="PTHR10098:SF106">
    <property type="entry name" value="TETRATRICOPEPTIDE REPEAT PROTEIN 28-LIKE PROTEIN"/>
    <property type="match status" value="1"/>
</dbReference>
<reference evidence="3" key="2">
    <citation type="submission" date="2025-08" db="UniProtKB">
        <authorList>
            <consortium name="RefSeq"/>
        </authorList>
    </citation>
    <scope>IDENTIFICATION</scope>
    <source>
        <strain evidence="3">S238N-H82</strain>
        <tissue evidence="3">Testes</tissue>
    </source>
</reference>
<feature type="repeat" description="TPR" evidence="1">
    <location>
        <begin position="53"/>
        <end position="86"/>
    </location>
</feature>
<dbReference type="RefSeq" id="XP_035685422.1">
    <property type="nucleotide sequence ID" value="XM_035829529.1"/>
</dbReference>
<dbReference type="OMA" id="AYDISHE"/>
<organism evidence="2 3">
    <name type="scientific">Branchiostoma floridae</name>
    <name type="common">Florida lancelet</name>
    <name type="synonym">Amphioxus</name>
    <dbReference type="NCBI Taxonomy" id="7739"/>
    <lineage>
        <taxon>Eukaryota</taxon>
        <taxon>Metazoa</taxon>
        <taxon>Chordata</taxon>
        <taxon>Cephalochordata</taxon>
        <taxon>Leptocardii</taxon>
        <taxon>Amphioxiformes</taxon>
        <taxon>Branchiostomatidae</taxon>
        <taxon>Branchiostoma</taxon>
    </lineage>
</organism>
<feature type="repeat" description="TPR" evidence="1">
    <location>
        <begin position="416"/>
        <end position="449"/>
    </location>
</feature>
<dbReference type="Gene3D" id="1.25.40.10">
    <property type="entry name" value="Tetratricopeptide repeat domain"/>
    <property type="match status" value="4"/>
</dbReference>
<keyword evidence="1" id="KW-0802">TPR repeat</keyword>
<dbReference type="KEGG" id="bfo:118422025"/>
<feature type="repeat" description="TPR" evidence="1">
    <location>
        <begin position="537"/>
        <end position="570"/>
    </location>
</feature>
<accession>A0A9J7LMP6</accession>
<feature type="repeat" description="TPR" evidence="1">
    <location>
        <begin position="295"/>
        <end position="328"/>
    </location>
</feature>
<gene>
    <name evidence="3" type="primary">LOC118422025</name>
</gene>
<dbReference type="PANTHER" id="PTHR10098">
    <property type="entry name" value="RAPSYN-RELATED"/>
    <property type="match status" value="1"/>
</dbReference>
<sequence>MAQQTGDQHGQMQVYFYIGDMQKEQVQSPRISLKYYEQALALGRQLGDRKEEGVAYNRLGMAHFDMGEHEKALEWFQQHLRMSHDSGYKLEEITAHTGVGRAFGALGKMEEATSHFDTALEIAQQTGDLYKEVEVYFSMGEMQREQLHSPRTAIQYYNQQLALARQLGDQHEEAVAYNKLGLAHFEMREYETALEWHQKTLKTCEEHGYTKQQTAAQTCLGDTLRKMDKVDQATSEYDTALQIAQQTEDRHGQMKVYCNMGDLQMEQLHSPRTAIQYYDQYLTLARQLGDRKEEGVAYSRMGLAHYEIGEYKTALEWFQQCLRRRQESGYKIGDITAHTGVGKAYGALGKVEEATSHFDTALQMAQQVGDQNGQMEVYYCMGEMQRKQLHSPSTAIQYYDQYLTLARQLGDRHKEGVAYNRLGLAHSELRKYETALEWYQKELKASQEGGDKKEQITALRNVGDAYRLHGILDQAKSHFDTALQMAQQTGDQRGQMNVYCAMGDLQRDQLHSPRTAIEYYDQYLALARQLGERHEEGVAYSRLGQAHYEMGEYETALEWQQKYLKASQEGGDKKDRWQHLRMWVKHIGSWVNWTRQHPTLTQPYRWHSKQGISIDR</sequence>
<dbReference type="InterPro" id="IPR011990">
    <property type="entry name" value="TPR-like_helical_dom_sf"/>
</dbReference>
<evidence type="ECO:0000256" key="1">
    <source>
        <dbReference type="PROSITE-ProRule" id="PRU00339"/>
    </source>
</evidence>
<dbReference type="SMART" id="SM00028">
    <property type="entry name" value="TPR"/>
    <property type="match status" value="12"/>
</dbReference>
<evidence type="ECO:0000313" key="3">
    <source>
        <dbReference type="RefSeq" id="XP_035685422.1"/>
    </source>
</evidence>
<reference evidence="2" key="1">
    <citation type="journal article" date="2020" name="Nat. Ecol. Evol.">
        <title>Deeply conserved synteny resolves early events in vertebrate evolution.</title>
        <authorList>
            <person name="Simakov O."/>
            <person name="Marletaz F."/>
            <person name="Yue J.X."/>
            <person name="O'Connell B."/>
            <person name="Jenkins J."/>
            <person name="Brandt A."/>
            <person name="Calef R."/>
            <person name="Tung C.H."/>
            <person name="Huang T.K."/>
            <person name="Schmutz J."/>
            <person name="Satoh N."/>
            <person name="Yu J.K."/>
            <person name="Putnam N.H."/>
            <person name="Green R.E."/>
            <person name="Rokhsar D.S."/>
        </authorList>
    </citation>
    <scope>NUCLEOTIDE SEQUENCE [LARGE SCALE GENOMIC DNA]</scope>
    <source>
        <strain evidence="2">S238N-H82</strain>
    </source>
</reference>
<feature type="repeat" description="TPR" evidence="1">
    <location>
        <begin position="335"/>
        <end position="368"/>
    </location>
</feature>
<evidence type="ECO:0000313" key="2">
    <source>
        <dbReference type="Proteomes" id="UP000001554"/>
    </source>
</evidence>